<dbReference type="Gene3D" id="2.30.30.40">
    <property type="entry name" value="SH3 Domains"/>
    <property type="match status" value="1"/>
</dbReference>
<dbReference type="InterPro" id="IPR002545">
    <property type="entry name" value="CheW-lke_dom"/>
</dbReference>
<dbReference type="SUPFAM" id="SSF55874">
    <property type="entry name" value="ATPase domain of HSP90 chaperone/DNA topoisomerase II/histidine kinase"/>
    <property type="match status" value="1"/>
</dbReference>
<dbReference type="InterPro" id="IPR008207">
    <property type="entry name" value="Sig_transdc_His_kin_Hpt_dom"/>
</dbReference>
<feature type="region of interest" description="Disordered" evidence="13">
    <location>
        <begin position="259"/>
        <end position="278"/>
    </location>
</feature>
<dbReference type="InterPro" id="IPR051315">
    <property type="entry name" value="Bact_Chemotaxis_CheA"/>
</dbReference>
<evidence type="ECO:0000256" key="10">
    <source>
        <dbReference type="ARBA" id="ARBA00022840"/>
    </source>
</evidence>
<dbReference type="Pfam" id="PF07194">
    <property type="entry name" value="P2"/>
    <property type="match status" value="1"/>
</dbReference>
<dbReference type="InterPro" id="IPR010808">
    <property type="entry name" value="CheA_P2-bd"/>
</dbReference>
<dbReference type="InterPro" id="IPR037006">
    <property type="entry name" value="CheA-like_homodim_sf"/>
</dbReference>
<evidence type="ECO:0000256" key="6">
    <source>
        <dbReference type="ARBA" id="ARBA00022553"/>
    </source>
</evidence>
<feature type="domain" description="HPt" evidence="16">
    <location>
        <begin position="1"/>
        <end position="103"/>
    </location>
</feature>
<keyword evidence="10" id="KW-0067">ATP-binding</keyword>
<dbReference type="Pfam" id="PF01584">
    <property type="entry name" value="CheW"/>
    <property type="match status" value="1"/>
</dbReference>
<sequence>MDTSEYLPMFLAESREHLQELNLAVLKIEENPEDKEKIDEIFRVAHSMKGMSATMGFAAMAELTHKMEDVFELLRQRRGGLSRDAIDAVLACLDMLESGVQNIDEHGEERLDPKELIARLDALVHERTPEQKAAKLGGVAPDNAELVRLAAGRPVIHVLARLAEDVSMPSVRAFMAIGACSNLGDVLVALPDEDAMEQFSGEIVEAWVVDADPDALRNAVAEVEEVTSVEVDEVDVEQLMIDVADAPAEAEAEEAVAEVKAAEGEPKPAAKSGSGAAKTVRVDAERLDQLMHYMAEVVVHRTQLEALVSDADHPGLASAMQELTRSSQSLQTMVMQVRMIPVEAVFMRFPRLVRDLSGKLGKEVNLVLQGQDTELDRTVVDALGDPLVHLIRNSVDHGFEPPEERLRLGKPETGTLEVRARPTGGGIVITVKDDGRGVDPQRVAAVGVKRGLISADEAALVDVPRAIELLFSAGFSTAEKATDVSGRGVGMDAVRNRIRELGGDVIMESVTGQGTTTEIRLPLSLAITSALLVEAGESTYAVAIDRIERTVRVEDWTVRGVAGRPMLVMGEEVSPLIDAASALAGRDDHAADKPYAVLVRSQAGRTIALAVDGLLGQRELVCRSLPPEVGEDVPVAAAAVLSSGEIALVVDVDGLTREHDRAVRDDAAATNEENHGLHRTAA</sequence>
<feature type="domain" description="CheW-like" evidence="15">
    <location>
        <begin position="527"/>
        <end position="661"/>
    </location>
</feature>
<dbReference type="InterPro" id="IPR035891">
    <property type="entry name" value="CheY-binding_CheA"/>
</dbReference>
<feature type="modified residue" description="Phosphohistidine" evidence="12">
    <location>
        <position position="46"/>
    </location>
</feature>
<comment type="catalytic activity">
    <reaction evidence="1">
        <text>ATP + protein L-histidine = ADP + protein N-phospho-L-histidine.</text>
        <dbReference type="EC" id="2.7.13.3"/>
    </reaction>
</comment>
<dbReference type="EMBL" id="CP088295">
    <property type="protein sequence ID" value="UUY04756.1"/>
    <property type="molecule type" value="Genomic_DNA"/>
</dbReference>
<feature type="domain" description="Histidine kinase" evidence="14">
    <location>
        <begin position="303"/>
        <end position="525"/>
    </location>
</feature>
<dbReference type="PANTHER" id="PTHR43395">
    <property type="entry name" value="SENSOR HISTIDINE KINASE CHEA"/>
    <property type="match status" value="1"/>
</dbReference>
<name>A0ABY5PJE9_9ACTN</name>
<dbReference type="PRINTS" id="PR00344">
    <property type="entry name" value="BCTRLSENSOR"/>
</dbReference>
<dbReference type="SUPFAM" id="SSF47384">
    <property type="entry name" value="Homodimeric domain of signal transducing histidine kinase"/>
    <property type="match status" value="1"/>
</dbReference>
<evidence type="ECO:0000256" key="9">
    <source>
        <dbReference type="ARBA" id="ARBA00022777"/>
    </source>
</evidence>
<proteinExistence type="predicted"/>
<dbReference type="SMART" id="SM00260">
    <property type="entry name" value="CheW"/>
    <property type="match status" value="1"/>
</dbReference>
<reference evidence="18" key="1">
    <citation type="submission" date="2021-11" db="EMBL/GenBank/DDBJ databases">
        <title>Cultivation dependent microbiological survey of springs from the worlds oldest radium mine currently devoted to the extraction of radon-saturated water.</title>
        <authorList>
            <person name="Kapinusova G."/>
            <person name="Smrhova T."/>
            <person name="Strejcek M."/>
            <person name="Suman J."/>
            <person name="Jani K."/>
            <person name="Pajer P."/>
            <person name="Uhlik O."/>
        </authorList>
    </citation>
    <scope>NUCLEOTIDE SEQUENCE [LARGE SCALE GENOMIC DNA]</scope>
    <source>
        <strain evidence="18">J379</strain>
    </source>
</reference>
<accession>A0ABY5PJE9</accession>
<dbReference type="PROSITE" id="PS50894">
    <property type="entry name" value="HPT"/>
    <property type="match status" value="1"/>
</dbReference>
<dbReference type="InterPro" id="IPR005467">
    <property type="entry name" value="His_kinase_dom"/>
</dbReference>
<dbReference type="SUPFAM" id="SSF55052">
    <property type="entry name" value="CheY-binding domain of CheA"/>
    <property type="match status" value="1"/>
</dbReference>
<dbReference type="Proteomes" id="UP001058860">
    <property type="component" value="Chromosome"/>
</dbReference>
<evidence type="ECO:0000259" key="15">
    <source>
        <dbReference type="PROSITE" id="PS50851"/>
    </source>
</evidence>
<keyword evidence="18" id="KW-1185">Reference proteome</keyword>
<gene>
    <name evidence="17" type="ORF">LRS13_04285</name>
</gene>
<keyword evidence="5" id="KW-0145">Chemotaxis</keyword>
<dbReference type="InterPro" id="IPR004105">
    <property type="entry name" value="CheA-like_dim"/>
</dbReference>
<keyword evidence="6 12" id="KW-0597">Phosphoprotein</keyword>
<keyword evidence="7" id="KW-0808">Transferase</keyword>
<organism evidence="17 18">
    <name type="scientific">Svornostia abyssi</name>
    <dbReference type="NCBI Taxonomy" id="2898438"/>
    <lineage>
        <taxon>Bacteria</taxon>
        <taxon>Bacillati</taxon>
        <taxon>Actinomycetota</taxon>
        <taxon>Thermoleophilia</taxon>
        <taxon>Solirubrobacterales</taxon>
        <taxon>Baekduiaceae</taxon>
        <taxon>Svornostia</taxon>
    </lineage>
</organism>
<evidence type="ECO:0000256" key="4">
    <source>
        <dbReference type="ARBA" id="ARBA00021495"/>
    </source>
</evidence>
<dbReference type="SMART" id="SM00387">
    <property type="entry name" value="HATPase_c"/>
    <property type="match status" value="1"/>
</dbReference>
<dbReference type="InterPro" id="IPR036890">
    <property type="entry name" value="HATPase_C_sf"/>
</dbReference>
<evidence type="ECO:0000256" key="1">
    <source>
        <dbReference type="ARBA" id="ARBA00000085"/>
    </source>
</evidence>
<dbReference type="SMART" id="SM01231">
    <property type="entry name" value="H-kinase_dim"/>
    <property type="match status" value="1"/>
</dbReference>
<keyword evidence="11" id="KW-0902">Two-component regulatory system</keyword>
<protein>
    <recommendedName>
        <fullName evidence="4">Chemotaxis protein CheA</fullName>
        <ecNumber evidence="3">2.7.13.3</ecNumber>
    </recommendedName>
</protein>
<evidence type="ECO:0000256" key="11">
    <source>
        <dbReference type="ARBA" id="ARBA00023012"/>
    </source>
</evidence>
<dbReference type="InterPro" id="IPR036641">
    <property type="entry name" value="HPT_dom_sf"/>
</dbReference>
<dbReference type="InterPro" id="IPR036097">
    <property type="entry name" value="HisK_dim/P_sf"/>
</dbReference>
<evidence type="ECO:0000256" key="8">
    <source>
        <dbReference type="ARBA" id="ARBA00022741"/>
    </source>
</evidence>
<dbReference type="CDD" id="cd00088">
    <property type="entry name" value="HPT"/>
    <property type="match status" value="1"/>
</dbReference>
<dbReference type="InterPro" id="IPR037052">
    <property type="entry name" value="CheA-like_P2_sf"/>
</dbReference>
<evidence type="ECO:0000256" key="7">
    <source>
        <dbReference type="ARBA" id="ARBA00022679"/>
    </source>
</evidence>
<evidence type="ECO:0000256" key="12">
    <source>
        <dbReference type="PROSITE-ProRule" id="PRU00110"/>
    </source>
</evidence>
<evidence type="ECO:0000256" key="13">
    <source>
        <dbReference type="SAM" id="MobiDB-lite"/>
    </source>
</evidence>
<dbReference type="Pfam" id="PF01627">
    <property type="entry name" value="Hpt"/>
    <property type="match status" value="1"/>
</dbReference>
<dbReference type="Gene3D" id="1.20.120.160">
    <property type="entry name" value="HPT domain"/>
    <property type="match status" value="1"/>
</dbReference>
<dbReference type="Gene3D" id="1.10.287.560">
    <property type="entry name" value="Histidine kinase CheA-like, homodimeric domain"/>
    <property type="match status" value="1"/>
</dbReference>
<dbReference type="PANTHER" id="PTHR43395:SF1">
    <property type="entry name" value="CHEMOTAXIS PROTEIN CHEA"/>
    <property type="match status" value="1"/>
</dbReference>
<dbReference type="SMART" id="SM00073">
    <property type="entry name" value="HPT"/>
    <property type="match status" value="1"/>
</dbReference>
<dbReference type="Gene3D" id="3.30.70.1110">
    <property type="entry name" value="Histidine kinase CheA-like, P2 response regulator-binding domain"/>
    <property type="match status" value="1"/>
</dbReference>
<dbReference type="SUPFAM" id="SSF47226">
    <property type="entry name" value="Histidine-containing phosphotransfer domain, HPT domain"/>
    <property type="match status" value="1"/>
</dbReference>
<dbReference type="RefSeq" id="WP_353865234.1">
    <property type="nucleotide sequence ID" value="NZ_CP088295.1"/>
</dbReference>
<evidence type="ECO:0000256" key="2">
    <source>
        <dbReference type="ARBA" id="ARBA00004236"/>
    </source>
</evidence>
<dbReference type="InterPro" id="IPR036061">
    <property type="entry name" value="CheW-like_dom_sf"/>
</dbReference>
<dbReference type="Pfam" id="PF02895">
    <property type="entry name" value="H-kinase_dim"/>
    <property type="match status" value="1"/>
</dbReference>
<evidence type="ECO:0000259" key="14">
    <source>
        <dbReference type="PROSITE" id="PS50109"/>
    </source>
</evidence>
<evidence type="ECO:0000259" key="16">
    <source>
        <dbReference type="PROSITE" id="PS50894"/>
    </source>
</evidence>
<keyword evidence="8" id="KW-0547">Nucleotide-binding</keyword>
<evidence type="ECO:0000256" key="5">
    <source>
        <dbReference type="ARBA" id="ARBA00022500"/>
    </source>
</evidence>
<evidence type="ECO:0000313" key="17">
    <source>
        <dbReference type="EMBL" id="UUY04756.1"/>
    </source>
</evidence>
<evidence type="ECO:0000256" key="3">
    <source>
        <dbReference type="ARBA" id="ARBA00012438"/>
    </source>
</evidence>
<comment type="subcellular location">
    <subcellularLocation>
        <location evidence="2">Cell membrane</location>
    </subcellularLocation>
</comment>
<dbReference type="InterPro" id="IPR004358">
    <property type="entry name" value="Sig_transdc_His_kin-like_C"/>
</dbReference>
<dbReference type="Pfam" id="PF02518">
    <property type="entry name" value="HATPase_c"/>
    <property type="match status" value="1"/>
</dbReference>
<keyword evidence="9" id="KW-0418">Kinase</keyword>
<evidence type="ECO:0000313" key="18">
    <source>
        <dbReference type="Proteomes" id="UP001058860"/>
    </source>
</evidence>
<dbReference type="EC" id="2.7.13.3" evidence="3"/>
<dbReference type="SUPFAM" id="SSF50341">
    <property type="entry name" value="CheW-like"/>
    <property type="match status" value="1"/>
</dbReference>
<dbReference type="Gene3D" id="3.30.565.10">
    <property type="entry name" value="Histidine kinase-like ATPase, C-terminal domain"/>
    <property type="match status" value="1"/>
</dbReference>
<dbReference type="InterPro" id="IPR003594">
    <property type="entry name" value="HATPase_dom"/>
</dbReference>
<dbReference type="PROSITE" id="PS50109">
    <property type="entry name" value="HIS_KIN"/>
    <property type="match status" value="1"/>
</dbReference>
<feature type="compositionally biased region" description="Low complexity" evidence="13">
    <location>
        <begin position="269"/>
        <end position="278"/>
    </location>
</feature>
<dbReference type="PROSITE" id="PS50851">
    <property type="entry name" value="CHEW"/>
    <property type="match status" value="1"/>
</dbReference>